<sequence length="263" mass="29325">KNLIKEPSNSSTEITIQESAQNSSFDVEENSALPINNQISNDSGDLISKLSSLKEKKESIQHANSLSDEYSNSDEENDEQNFDTALTLMYKAKEKVNDERASSNLPEDSSLQSINKALDQSLVTNNVQENTSNKVNELTAEDKCVEMVDIQMSQQNNINDTLSILLSNNNQNNLSDVLIDSPIVQNQNNSSSNKKEKERMEYTSSESSDDEHEPISLNTNIAAKESQASDRLQNSNKVVNLLQTSNDLEFGEEIEYEHANANQ</sequence>
<evidence type="ECO:0000256" key="1">
    <source>
        <dbReference type="SAM" id="MobiDB-lite"/>
    </source>
</evidence>
<evidence type="ECO:0000313" key="3">
    <source>
        <dbReference type="Proteomes" id="UP000789901"/>
    </source>
</evidence>
<gene>
    <name evidence="2" type="ORF">GMARGA_LOCUS38688</name>
</gene>
<feature type="region of interest" description="Disordered" evidence="1">
    <location>
        <begin position="1"/>
        <end position="43"/>
    </location>
</feature>
<feature type="non-terminal residue" evidence="2">
    <location>
        <position position="1"/>
    </location>
</feature>
<evidence type="ECO:0000313" key="2">
    <source>
        <dbReference type="EMBL" id="CAG8847478.1"/>
    </source>
</evidence>
<reference evidence="2 3" key="1">
    <citation type="submission" date="2021-06" db="EMBL/GenBank/DDBJ databases">
        <authorList>
            <person name="Kallberg Y."/>
            <person name="Tangrot J."/>
            <person name="Rosling A."/>
        </authorList>
    </citation>
    <scope>NUCLEOTIDE SEQUENCE [LARGE SCALE GENOMIC DNA]</scope>
    <source>
        <strain evidence="2 3">120-4 pot B 10/14</strain>
    </source>
</reference>
<name>A0ABN7X4I4_GIGMA</name>
<proteinExistence type="predicted"/>
<dbReference type="Proteomes" id="UP000789901">
    <property type="component" value="Unassembled WGS sequence"/>
</dbReference>
<organism evidence="2 3">
    <name type="scientific">Gigaspora margarita</name>
    <dbReference type="NCBI Taxonomy" id="4874"/>
    <lineage>
        <taxon>Eukaryota</taxon>
        <taxon>Fungi</taxon>
        <taxon>Fungi incertae sedis</taxon>
        <taxon>Mucoromycota</taxon>
        <taxon>Glomeromycotina</taxon>
        <taxon>Glomeromycetes</taxon>
        <taxon>Diversisporales</taxon>
        <taxon>Gigasporaceae</taxon>
        <taxon>Gigaspora</taxon>
    </lineage>
</organism>
<feature type="region of interest" description="Disordered" evidence="1">
    <location>
        <begin position="182"/>
        <end position="232"/>
    </location>
</feature>
<feature type="compositionally biased region" description="Polar residues" evidence="1">
    <location>
        <begin position="33"/>
        <end position="43"/>
    </location>
</feature>
<accession>A0ABN7X4I4</accession>
<dbReference type="EMBL" id="CAJVQB010087826">
    <property type="protein sequence ID" value="CAG8847478.1"/>
    <property type="molecule type" value="Genomic_DNA"/>
</dbReference>
<feature type="region of interest" description="Disordered" evidence="1">
    <location>
        <begin position="60"/>
        <end position="79"/>
    </location>
</feature>
<protein>
    <submittedName>
        <fullName evidence="2">6268_t:CDS:1</fullName>
    </submittedName>
</protein>
<feature type="non-terminal residue" evidence="2">
    <location>
        <position position="263"/>
    </location>
</feature>
<comment type="caution">
    <text evidence="2">The sequence shown here is derived from an EMBL/GenBank/DDBJ whole genome shotgun (WGS) entry which is preliminary data.</text>
</comment>
<keyword evidence="3" id="KW-1185">Reference proteome</keyword>
<feature type="compositionally biased region" description="Polar residues" evidence="1">
    <location>
        <begin position="7"/>
        <end position="25"/>
    </location>
</feature>